<gene>
    <name evidence="3" type="ORF">SAMN05428963_107214</name>
</gene>
<feature type="domain" description="Methyltransferase" evidence="2">
    <location>
        <begin position="54"/>
        <end position="151"/>
    </location>
</feature>
<dbReference type="InterPro" id="IPR029063">
    <property type="entry name" value="SAM-dependent_MTases_sf"/>
</dbReference>
<organism evidence="3 4">
    <name type="scientific">Consotaella salsifontis</name>
    <dbReference type="NCBI Taxonomy" id="1365950"/>
    <lineage>
        <taxon>Bacteria</taxon>
        <taxon>Pseudomonadati</taxon>
        <taxon>Pseudomonadota</taxon>
        <taxon>Alphaproteobacteria</taxon>
        <taxon>Hyphomicrobiales</taxon>
        <taxon>Aurantimonadaceae</taxon>
        <taxon>Consotaella</taxon>
    </lineage>
</organism>
<dbReference type="OrthoDB" id="213472at2"/>
<dbReference type="EMBL" id="FUXL01000007">
    <property type="protein sequence ID" value="SKA18621.1"/>
    <property type="molecule type" value="Genomic_DNA"/>
</dbReference>
<sequence>MNDQHPSSSRATVLFNQEMAESYDEKNRKLAAISDNMHFLFRLVLEDLPRDARILCVGAGTGAEILALAKTFPEWSFVGVDPSEQMLRVCRDRLEKAGVLDRCDLITGYVEDAPGGAEFDAVLSVLVAHFISRSDRPGFYRNVHNRLKPGGFFISTEISFDLDSAEFPSMLKNWERVQELMGATPDSLKNLPEALREKLSILSPAETETALRQNGFDLPVPFFQSFMIHGWYAVKQGA</sequence>
<keyword evidence="3" id="KW-0489">Methyltransferase</keyword>
<keyword evidence="4" id="KW-1185">Reference proteome</keyword>
<evidence type="ECO:0000256" key="1">
    <source>
        <dbReference type="ARBA" id="ARBA00022679"/>
    </source>
</evidence>
<dbReference type="AlphaFoldDB" id="A0A1T4RSJ9"/>
<protein>
    <submittedName>
        <fullName evidence="3">tRNA (Cmo5U34)-methyltransferase</fullName>
    </submittedName>
</protein>
<accession>A0A1T4RSJ9</accession>
<dbReference type="GO" id="GO:0008168">
    <property type="term" value="F:methyltransferase activity"/>
    <property type="evidence" value="ECO:0007669"/>
    <property type="project" value="UniProtKB-KW"/>
</dbReference>
<evidence type="ECO:0000259" key="2">
    <source>
        <dbReference type="Pfam" id="PF13649"/>
    </source>
</evidence>
<dbReference type="SUPFAM" id="SSF53335">
    <property type="entry name" value="S-adenosyl-L-methionine-dependent methyltransferases"/>
    <property type="match status" value="1"/>
</dbReference>
<dbReference type="InterPro" id="IPR041698">
    <property type="entry name" value="Methyltransf_25"/>
</dbReference>
<evidence type="ECO:0000313" key="4">
    <source>
        <dbReference type="Proteomes" id="UP000190135"/>
    </source>
</evidence>
<keyword evidence="1 3" id="KW-0808">Transferase</keyword>
<dbReference type="RefSeq" id="WP_078708702.1">
    <property type="nucleotide sequence ID" value="NZ_FUXL01000007.1"/>
</dbReference>
<proteinExistence type="predicted"/>
<name>A0A1T4RSJ9_9HYPH</name>
<dbReference type="STRING" id="1365950.SAMN05428963_107214"/>
<evidence type="ECO:0000313" key="3">
    <source>
        <dbReference type="EMBL" id="SKA18621.1"/>
    </source>
</evidence>
<reference evidence="3 4" key="1">
    <citation type="submission" date="2017-02" db="EMBL/GenBank/DDBJ databases">
        <authorList>
            <person name="Peterson S.W."/>
        </authorList>
    </citation>
    <scope>NUCLEOTIDE SEQUENCE [LARGE SCALE GENOMIC DNA]</scope>
    <source>
        <strain evidence="3 4">USBA 369</strain>
    </source>
</reference>
<dbReference type="PANTHER" id="PTHR43861">
    <property type="entry name" value="TRANS-ACONITATE 2-METHYLTRANSFERASE-RELATED"/>
    <property type="match status" value="1"/>
</dbReference>
<dbReference type="CDD" id="cd02440">
    <property type="entry name" value="AdoMet_MTases"/>
    <property type="match status" value="1"/>
</dbReference>
<dbReference type="Proteomes" id="UP000190135">
    <property type="component" value="Unassembled WGS sequence"/>
</dbReference>
<dbReference type="Pfam" id="PF13649">
    <property type="entry name" value="Methyltransf_25"/>
    <property type="match status" value="1"/>
</dbReference>
<dbReference type="GO" id="GO:0032259">
    <property type="term" value="P:methylation"/>
    <property type="evidence" value="ECO:0007669"/>
    <property type="project" value="UniProtKB-KW"/>
</dbReference>
<dbReference type="Gene3D" id="3.40.50.150">
    <property type="entry name" value="Vaccinia Virus protein VP39"/>
    <property type="match status" value="1"/>
</dbReference>